<keyword evidence="3" id="KW-1003">Cell membrane</keyword>
<feature type="transmembrane region" description="Helical" evidence="8">
    <location>
        <begin position="496"/>
        <end position="520"/>
    </location>
</feature>
<evidence type="ECO:0000256" key="7">
    <source>
        <dbReference type="ARBA" id="ARBA00023136"/>
    </source>
</evidence>
<evidence type="ECO:0000256" key="4">
    <source>
        <dbReference type="ARBA" id="ARBA00022519"/>
    </source>
</evidence>
<organism evidence="10 11">
    <name type="scientific">Bosea rubneri</name>
    <dbReference type="NCBI Taxonomy" id="3075434"/>
    <lineage>
        <taxon>Bacteria</taxon>
        <taxon>Pseudomonadati</taxon>
        <taxon>Pseudomonadota</taxon>
        <taxon>Alphaproteobacteria</taxon>
        <taxon>Hyphomicrobiales</taxon>
        <taxon>Boseaceae</taxon>
        <taxon>Bosea</taxon>
    </lineage>
</organism>
<keyword evidence="7 8" id="KW-0472">Membrane</keyword>
<comment type="similarity">
    <text evidence="8">Belongs to the binding-protein-dependent transport system permease family.</text>
</comment>
<reference evidence="10 11" key="1">
    <citation type="submission" date="2023-09" db="EMBL/GenBank/DDBJ databases">
        <title>Whole genome shotgun sequencing (WGS) of Bosea sp. ZW T0_25, isolated from stored onions (Allium cepa).</title>
        <authorList>
            <person name="Stoll D.A."/>
            <person name="Huch M."/>
        </authorList>
    </citation>
    <scope>NUCLEOTIDE SEQUENCE [LARGE SCALE GENOMIC DNA]</scope>
    <source>
        <strain evidence="10 11">ZW T0_25</strain>
    </source>
</reference>
<dbReference type="RefSeq" id="WP_316016676.1">
    <property type="nucleotide sequence ID" value="NZ_JAWDID010000002.1"/>
</dbReference>
<evidence type="ECO:0000256" key="5">
    <source>
        <dbReference type="ARBA" id="ARBA00022692"/>
    </source>
</evidence>
<feature type="transmembrane region" description="Helical" evidence="8">
    <location>
        <begin position="273"/>
        <end position="296"/>
    </location>
</feature>
<gene>
    <name evidence="10" type="ORF">RKE40_02560</name>
</gene>
<keyword evidence="2 8" id="KW-0813">Transport</keyword>
<feature type="transmembrane region" description="Helical" evidence="8">
    <location>
        <begin position="224"/>
        <end position="253"/>
    </location>
</feature>
<name>A0ABU3S221_9HYPH</name>
<dbReference type="Gene3D" id="1.10.3720.10">
    <property type="entry name" value="MetI-like"/>
    <property type="match status" value="2"/>
</dbReference>
<feature type="transmembrane region" description="Helical" evidence="8">
    <location>
        <begin position="553"/>
        <end position="574"/>
    </location>
</feature>
<feature type="transmembrane region" description="Helical" evidence="8">
    <location>
        <begin position="90"/>
        <end position="110"/>
    </location>
</feature>
<feature type="transmembrane region" description="Helical" evidence="8">
    <location>
        <begin position="33"/>
        <end position="52"/>
    </location>
</feature>
<evidence type="ECO:0000256" key="8">
    <source>
        <dbReference type="RuleBase" id="RU363032"/>
    </source>
</evidence>
<proteinExistence type="inferred from homology"/>
<dbReference type="PROSITE" id="PS50928">
    <property type="entry name" value="ABC_TM1"/>
    <property type="match status" value="2"/>
</dbReference>
<evidence type="ECO:0000256" key="6">
    <source>
        <dbReference type="ARBA" id="ARBA00022989"/>
    </source>
</evidence>
<evidence type="ECO:0000259" key="9">
    <source>
        <dbReference type="PROSITE" id="PS50928"/>
    </source>
</evidence>
<comment type="caution">
    <text evidence="10">The sequence shown here is derived from an EMBL/GenBank/DDBJ whole genome shotgun (WGS) entry which is preliminary data.</text>
</comment>
<feature type="transmembrane region" description="Helical" evidence="8">
    <location>
        <begin position="164"/>
        <end position="187"/>
    </location>
</feature>
<sequence>MTLAAPSSDLPQPRLRQAGLRLALPRLRSPEGLALPVAVALVAILLGALPFLRLALAAFAPGGVFAPGAALDVMTGRSAVNATLHSFETAGFSALGALLVGGGFALLLAVTDLRGKRPLAFGLVFSMMIAPQVAALAFLSLFAPNSPVLALVGLSPAPGTPNPLLGRGGIILVMALHHAPLVAITLWTGLRSVPHSLVEAAQMEGAAPQTIVARILLPVLRPHIVAAALLAFVAGIGNFGIPALLGLPVNYLTLPTLIYRRLSSFGPEGLPDAAALSILVAVVAGLGILAGMLAMRQGGGKVEIERPLQPFWQLGRARPFVAGGLWLLLALKLGLPLLALLGEALTPALGVALSWQSLTFDKFAEVLLRQDVTMRAFRNSFLFAGTAALLLALLSIAFAYALERRMGRFRRAVELVIELPYALPGVVLAIACILLFLKPLPLLGFSLYATPFIILFAYLARFLPLALKAPVAAMAQIEAHHEEAAKLDGVTLWQMLRFIVAPILAPAAAVSALMVFLVAFNELTVSALLWSSGTETLGVVLFSLKEAGLAGEAAAVAISASAVILLTMLGLDLAGRRLPAQILPWRI</sequence>
<dbReference type="SUPFAM" id="SSF161098">
    <property type="entry name" value="MetI-like"/>
    <property type="match status" value="2"/>
</dbReference>
<dbReference type="InterPro" id="IPR035906">
    <property type="entry name" value="MetI-like_sf"/>
</dbReference>
<protein>
    <submittedName>
        <fullName evidence="10">ABC transporter permease subunit</fullName>
    </submittedName>
</protein>
<dbReference type="EMBL" id="JAWDID010000002">
    <property type="protein sequence ID" value="MDU0338741.1"/>
    <property type="molecule type" value="Genomic_DNA"/>
</dbReference>
<keyword evidence="11" id="KW-1185">Reference proteome</keyword>
<feature type="domain" description="ABC transmembrane type-1" evidence="9">
    <location>
        <begin position="83"/>
        <end position="291"/>
    </location>
</feature>
<feature type="transmembrane region" description="Helical" evidence="8">
    <location>
        <begin position="317"/>
        <end position="341"/>
    </location>
</feature>
<dbReference type="PANTHER" id="PTHR43357">
    <property type="entry name" value="INNER MEMBRANE ABC TRANSPORTER PERMEASE PROTEIN YDCV"/>
    <property type="match status" value="1"/>
</dbReference>
<evidence type="ECO:0000256" key="2">
    <source>
        <dbReference type="ARBA" id="ARBA00022448"/>
    </source>
</evidence>
<feature type="transmembrane region" description="Helical" evidence="8">
    <location>
        <begin position="415"/>
        <end position="436"/>
    </location>
</feature>
<feature type="domain" description="ABC transmembrane type-1" evidence="9">
    <location>
        <begin position="377"/>
        <end position="575"/>
    </location>
</feature>
<feature type="transmembrane region" description="Helical" evidence="8">
    <location>
        <begin position="381"/>
        <end position="403"/>
    </location>
</feature>
<keyword evidence="6 8" id="KW-1133">Transmembrane helix</keyword>
<dbReference type="Proteomes" id="UP001254257">
    <property type="component" value="Unassembled WGS sequence"/>
</dbReference>
<keyword evidence="4" id="KW-0997">Cell inner membrane</keyword>
<dbReference type="PANTHER" id="PTHR43357:SF3">
    <property type="entry name" value="FE(3+)-TRANSPORT SYSTEM PERMEASE PROTEIN FBPB 2"/>
    <property type="match status" value="1"/>
</dbReference>
<dbReference type="InterPro" id="IPR000515">
    <property type="entry name" value="MetI-like"/>
</dbReference>
<evidence type="ECO:0000256" key="3">
    <source>
        <dbReference type="ARBA" id="ARBA00022475"/>
    </source>
</evidence>
<feature type="transmembrane region" description="Helical" evidence="8">
    <location>
        <begin position="442"/>
        <end position="460"/>
    </location>
</feature>
<feature type="transmembrane region" description="Helical" evidence="8">
    <location>
        <begin position="122"/>
        <end position="144"/>
    </location>
</feature>
<accession>A0ABU3S221</accession>
<dbReference type="Pfam" id="PF00528">
    <property type="entry name" value="BPD_transp_1"/>
    <property type="match status" value="2"/>
</dbReference>
<dbReference type="CDD" id="cd06261">
    <property type="entry name" value="TM_PBP2"/>
    <property type="match status" value="2"/>
</dbReference>
<evidence type="ECO:0000313" key="10">
    <source>
        <dbReference type="EMBL" id="MDU0338741.1"/>
    </source>
</evidence>
<comment type="subcellular location">
    <subcellularLocation>
        <location evidence="1">Cell inner membrane</location>
        <topology evidence="1">Multi-pass membrane protein</topology>
    </subcellularLocation>
    <subcellularLocation>
        <location evidence="8">Cell membrane</location>
        <topology evidence="8">Multi-pass membrane protein</topology>
    </subcellularLocation>
</comment>
<evidence type="ECO:0000313" key="11">
    <source>
        <dbReference type="Proteomes" id="UP001254257"/>
    </source>
</evidence>
<evidence type="ECO:0000256" key="1">
    <source>
        <dbReference type="ARBA" id="ARBA00004429"/>
    </source>
</evidence>
<keyword evidence="5 8" id="KW-0812">Transmembrane</keyword>